<dbReference type="Pfam" id="PF21205">
    <property type="entry name" value="Rep3_C"/>
    <property type="match status" value="1"/>
</dbReference>
<comment type="caution">
    <text evidence="3">The sequence shown here is derived from an EMBL/GenBank/DDBJ whole genome shotgun (WGS) entry which is preliminary data.</text>
</comment>
<gene>
    <name evidence="3" type="ORF">FHG66_10615</name>
</gene>
<organism evidence="3 4">
    <name type="scientific">Rubellimicrobium rubrum</name>
    <dbReference type="NCBI Taxonomy" id="2585369"/>
    <lineage>
        <taxon>Bacteria</taxon>
        <taxon>Pseudomonadati</taxon>
        <taxon>Pseudomonadota</taxon>
        <taxon>Alphaproteobacteria</taxon>
        <taxon>Rhodobacterales</taxon>
        <taxon>Roseobacteraceae</taxon>
        <taxon>Rubellimicrobium</taxon>
    </lineage>
</organism>
<evidence type="ECO:0000259" key="2">
    <source>
        <dbReference type="Pfam" id="PF01051"/>
    </source>
</evidence>
<dbReference type="Proteomes" id="UP000305887">
    <property type="component" value="Unassembled WGS sequence"/>
</dbReference>
<dbReference type="Pfam" id="PF01051">
    <property type="entry name" value="Rep3_N"/>
    <property type="match status" value="1"/>
</dbReference>
<reference evidence="3 4" key="1">
    <citation type="submission" date="2019-06" db="EMBL/GenBank/DDBJ databases">
        <title>YIM 131921 draft genome.</title>
        <authorList>
            <person name="Jiang L."/>
        </authorList>
    </citation>
    <scope>NUCLEOTIDE SEQUENCE [LARGE SCALE GENOMIC DNA]</scope>
    <source>
        <strain evidence="3 4">YIM 131921</strain>
    </source>
</reference>
<dbReference type="GO" id="GO:0006270">
    <property type="term" value="P:DNA replication initiation"/>
    <property type="evidence" value="ECO:0007669"/>
    <property type="project" value="InterPro"/>
</dbReference>
<feature type="domain" description="Initiator Rep protein WH1" evidence="2">
    <location>
        <begin position="32"/>
        <end position="169"/>
    </location>
</feature>
<evidence type="ECO:0000256" key="1">
    <source>
        <dbReference type="ARBA" id="ARBA00038283"/>
    </source>
</evidence>
<name>A0A5C4MW24_9RHOB</name>
<keyword evidence="4" id="KW-1185">Reference proteome</keyword>
<dbReference type="SUPFAM" id="SSF46785">
    <property type="entry name" value="Winged helix' DNA-binding domain"/>
    <property type="match status" value="1"/>
</dbReference>
<accession>A0A5C4MW24</accession>
<dbReference type="InterPro" id="IPR036390">
    <property type="entry name" value="WH_DNA-bd_sf"/>
</dbReference>
<dbReference type="AlphaFoldDB" id="A0A5C4MW24"/>
<evidence type="ECO:0000313" key="3">
    <source>
        <dbReference type="EMBL" id="TNC49564.1"/>
    </source>
</evidence>
<sequence length="292" mass="32535">MDKSPPEGKGSERSLRTLELIPAAGEMLKPAELIDIDGATGLTLSARRLYNQLIAHAFGPRMGEEGQEWTIRLSELRGLHKGNERIEDSIVALMKTIVTVRLPGGATRRVALLGGNDMGDPERAHGCLTYSFDKRLVPLLRESSVFGKIEIEVMHAFTTKYGLALYEALSRRVRLTSKFYEDFDLEAFRELLGVPSGKLTTFSNLKLRAITPAVEEINAIASFGCQVEPLKVGKKVEKVRVAWWRKDLDGLKEAYAELQRPKVGRRARISGEAEQIVELASLFEKEDRKPGS</sequence>
<dbReference type="OrthoDB" id="581589at2"/>
<comment type="similarity">
    <text evidence="1">Belongs to the initiator RepB protein family.</text>
</comment>
<dbReference type="EMBL" id="VDFU01000010">
    <property type="protein sequence ID" value="TNC49564.1"/>
    <property type="molecule type" value="Genomic_DNA"/>
</dbReference>
<dbReference type="InterPro" id="IPR036388">
    <property type="entry name" value="WH-like_DNA-bd_sf"/>
</dbReference>
<proteinExistence type="inferred from homology"/>
<dbReference type="Gene3D" id="1.10.10.10">
    <property type="entry name" value="Winged helix-like DNA-binding domain superfamily/Winged helix DNA-binding domain"/>
    <property type="match status" value="1"/>
</dbReference>
<evidence type="ECO:0000313" key="4">
    <source>
        <dbReference type="Proteomes" id="UP000305887"/>
    </source>
</evidence>
<protein>
    <submittedName>
        <fullName evidence="3">Replication initiation protein</fullName>
    </submittedName>
</protein>
<dbReference type="InterPro" id="IPR000525">
    <property type="entry name" value="Initiator_Rep_WH1"/>
</dbReference>
<dbReference type="GO" id="GO:0003887">
    <property type="term" value="F:DNA-directed DNA polymerase activity"/>
    <property type="evidence" value="ECO:0007669"/>
    <property type="project" value="InterPro"/>
</dbReference>